<keyword evidence="1" id="KW-0175">Coiled coil</keyword>
<dbReference type="EMBL" id="MRTF01000020">
    <property type="protein sequence ID" value="OME86535.1"/>
    <property type="molecule type" value="Genomic_DNA"/>
</dbReference>
<feature type="coiled-coil region" evidence="1">
    <location>
        <begin position="108"/>
        <end position="172"/>
    </location>
</feature>
<dbReference type="RefSeq" id="WP_076326439.1">
    <property type="nucleotide sequence ID" value="NZ_MRTF01000020.1"/>
</dbReference>
<evidence type="ECO:0000256" key="2">
    <source>
        <dbReference type="SAM" id="MobiDB-lite"/>
    </source>
</evidence>
<dbReference type="STRING" id="1401.BK123_32555"/>
<dbReference type="OrthoDB" id="2616834at2"/>
<dbReference type="Proteomes" id="UP000187074">
    <property type="component" value="Unassembled WGS sequence"/>
</dbReference>
<proteinExistence type="predicted"/>
<evidence type="ECO:0000313" key="4">
    <source>
        <dbReference type="EMBL" id="OME86535.1"/>
    </source>
</evidence>
<accession>A0A1R1ALT7</accession>
<dbReference type="Pfam" id="PF07833">
    <property type="entry name" value="Cu_amine_oxidN1"/>
    <property type="match status" value="1"/>
</dbReference>
<sequence length="178" mass="19118">MKKWAYLLGGFVIGAVVVASGDTVIAQVKSLVGQKVTGEYKVIVNGKELQDKGAVISGRTNAPVRAISESIGADLKVDNKAKVITITTDESPDAHTPGDGAGTDDHRITSLQNQKSYLESEIKGLEESKGREEKQYALLDEGLPKELLRQSLDSLNKQIDEKNTALAKVNSELAALEK</sequence>
<dbReference type="InterPro" id="IPR012854">
    <property type="entry name" value="Cu_amine_oxidase-like_N"/>
</dbReference>
<feature type="domain" description="Copper amine oxidase-like N-terminal" evidence="3">
    <location>
        <begin position="44"/>
        <end position="90"/>
    </location>
</feature>
<organism evidence="4 5">
    <name type="scientific">Paenibacillus lautus</name>
    <name type="common">Bacillus lautus</name>
    <dbReference type="NCBI Taxonomy" id="1401"/>
    <lineage>
        <taxon>Bacteria</taxon>
        <taxon>Bacillati</taxon>
        <taxon>Bacillota</taxon>
        <taxon>Bacilli</taxon>
        <taxon>Bacillales</taxon>
        <taxon>Paenibacillaceae</taxon>
        <taxon>Paenibacillus</taxon>
    </lineage>
</organism>
<protein>
    <recommendedName>
        <fullName evidence="3">Copper amine oxidase-like N-terminal domain-containing protein</fullName>
    </recommendedName>
</protein>
<name>A0A1R1ALT7_PAELA</name>
<evidence type="ECO:0000259" key="3">
    <source>
        <dbReference type="Pfam" id="PF07833"/>
    </source>
</evidence>
<comment type="caution">
    <text evidence="4">The sequence shown here is derived from an EMBL/GenBank/DDBJ whole genome shotgun (WGS) entry which is preliminary data.</text>
</comment>
<feature type="region of interest" description="Disordered" evidence="2">
    <location>
        <begin position="88"/>
        <end position="107"/>
    </location>
</feature>
<reference evidence="4 5" key="1">
    <citation type="submission" date="2016-11" db="EMBL/GenBank/DDBJ databases">
        <title>Paenibacillus species isolates.</title>
        <authorList>
            <person name="Beno S.M."/>
        </authorList>
    </citation>
    <scope>NUCLEOTIDE SEQUENCE [LARGE SCALE GENOMIC DNA]</scope>
    <source>
        <strain evidence="4 5">FSL F4-0100</strain>
    </source>
</reference>
<gene>
    <name evidence="4" type="ORF">BK123_32555</name>
</gene>
<evidence type="ECO:0000256" key="1">
    <source>
        <dbReference type="SAM" id="Coils"/>
    </source>
</evidence>
<evidence type="ECO:0000313" key="5">
    <source>
        <dbReference type="Proteomes" id="UP000187074"/>
    </source>
</evidence>
<dbReference type="AlphaFoldDB" id="A0A1R1ALT7"/>